<evidence type="ECO:0000256" key="4">
    <source>
        <dbReference type="RuleBase" id="RU003476"/>
    </source>
</evidence>
<comment type="caution">
    <text evidence="6">The sequence shown here is derived from an EMBL/GenBank/DDBJ whole genome shotgun (WGS) entry which is preliminary data.</text>
</comment>
<dbReference type="GO" id="GO:0051287">
    <property type="term" value="F:NAD binding"/>
    <property type="evidence" value="ECO:0007669"/>
    <property type="project" value="TreeGrafter"/>
</dbReference>
<dbReference type="Gene3D" id="3.40.630.30">
    <property type="match status" value="1"/>
</dbReference>
<evidence type="ECO:0000259" key="5">
    <source>
        <dbReference type="PROSITE" id="PS51462"/>
    </source>
</evidence>
<dbReference type="PANTHER" id="PTHR13994:SF30">
    <property type="entry name" value="NUDIX HYDROLASE 10"/>
    <property type="match status" value="1"/>
</dbReference>
<evidence type="ECO:0000313" key="6">
    <source>
        <dbReference type="EMBL" id="RXH82653.1"/>
    </source>
</evidence>
<dbReference type="PANTHER" id="PTHR13994">
    <property type="entry name" value="NUDIX HYDROLASE RELATED"/>
    <property type="match status" value="1"/>
</dbReference>
<evidence type="ECO:0000256" key="3">
    <source>
        <dbReference type="ARBA" id="ARBA00022801"/>
    </source>
</evidence>
<accession>A0A498IN46</accession>
<dbReference type="CDD" id="cd04670">
    <property type="entry name" value="NUDIX_ASFGF2_Nudt6"/>
    <property type="match status" value="1"/>
</dbReference>
<reference evidence="6 7" key="1">
    <citation type="submission" date="2018-10" db="EMBL/GenBank/DDBJ databases">
        <title>A high-quality apple genome assembly.</title>
        <authorList>
            <person name="Hu J."/>
        </authorList>
    </citation>
    <scope>NUCLEOTIDE SEQUENCE [LARGE SCALE GENOMIC DNA]</scope>
    <source>
        <strain evidence="7">cv. HFTH1</strain>
        <tissue evidence="6">Young leaf</tissue>
    </source>
</reference>
<dbReference type="PRINTS" id="PR00502">
    <property type="entry name" value="NUDIXFAMILY"/>
</dbReference>
<dbReference type="FunFam" id="3.40.630.30:FF:000016">
    <property type="entry name" value="nudix hydrolase 2"/>
    <property type="match status" value="1"/>
</dbReference>
<dbReference type="InterPro" id="IPR000086">
    <property type="entry name" value="NUDIX_hydrolase_dom"/>
</dbReference>
<dbReference type="EMBL" id="RDQH01000337">
    <property type="protein sequence ID" value="RXH82653.1"/>
    <property type="molecule type" value="Genomic_DNA"/>
</dbReference>
<keyword evidence="3 4" id="KW-0378">Hydrolase</keyword>
<dbReference type="PRINTS" id="PR01356">
    <property type="entry name" value="GFGPROTEIN"/>
</dbReference>
<dbReference type="SUPFAM" id="SSF55811">
    <property type="entry name" value="Nudix"/>
    <property type="match status" value="1"/>
</dbReference>
<evidence type="ECO:0000256" key="2">
    <source>
        <dbReference type="ARBA" id="ARBA00022723"/>
    </source>
</evidence>
<dbReference type="Gene3D" id="3.90.79.10">
    <property type="entry name" value="Nucleoside Triphosphate Pyrophosphohydrolase"/>
    <property type="match status" value="1"/>
</dbReference>
<dbReference type="InterPro" id="IPR040618">
    <property type="entry name" value="Pre-Nudix"/>
</dbReference>
<dbReference type="GO" id="GO:0046872">
    <property type="term" value="F:metal ion binding"/>
    <property type="evidence" value="ECO:0007669"/>
    <property type="project" value="UniProtKB-KW"/>
</dbReference>
<name>A0A498IN46_MALDO</name>
<keyword evidence="2" id="KW-0479">Metal-binding</keyword>
<dbReference type="InterPro" id="IPR003293">
    <property type="entry name" value="Nudix_hydrolase6-like"/>
</dbReference>
<gene>
    <name evidence="6" type="ORF">DVH24_002425</name>
</gene>
<dbReference type="GO" id="GO:0047631">
    <property type="term" value="F:ADP-ribose diphosphatase activity"/>
    <property type="evidence" value="ECO:0007669"/>
    <property type="project" value="TreeGrafter"/>
</dbReference>
<dbReference type="GO" id="GO:0035529">
    <property type="term" value="F:NADH pyrophosphatase activity"/>
    <property type="evidence" value="ECO:0007669"/>
    <property type="project" value="TreeGrafter"/>
</dbReference>
<dbReference type="AlphaFoldDB" id="A0A498IN46"/>
<proteinExistence type="inferred from homology"/>
<keyword evidence="7" id="KW-1185">Reference proteome</keyword>
<dbReference type="PROSITE" id="PS00893">
    <property type="entry name" value="NUDIX_BOX"/>
    <property type="match status" value="1"/>
</dbReference>
<dbReference type="Pfam" id="PF00293">
    <property type="entry name" value="NUDIX"/>
    <property type="match status" value="1"/>
</dbReference>
<dbReference type="Pfam" id="PF18290">
    <property type="entry name" value="Nudix_hydro"/>
    <property type="match status" value="1"/>
</dbReference>
<sequence>MFFSNFYGVSEYLGFVVFVTPFVVGTMPISVNSSDQVCENGILHVDLLPATNDAHGGVIVDMKDAMDPRDFLTLLRASISQWREERKKGVWIKLPIELVNLVETAVKEGFRYHHAEPHYLMLVYWIPEIDNTLPANASHRVGIGAIVLNDKKEMLVVQEKSGRFQGTGVWKIPTGVVDEGEDIFAAAVREIKEETGIDAEFLEILAFRQAHKAFFEKSDLFFVCILRPLTFDIQKQELEIEAAKWIPLEDFAAQPVTQKHELFKYILELCLEKLDREYAGFSPLPITSVFDHRLSYLYLNRQDMLCLSCSDQS</sequence>
<organism evidence="6 7">
    <name type="scientific">Malus domestica</name>
    <name type="common">Apple</name>
    <name type="synonym">Pyrus malus</name>
    <dbReference type="NCBI Taxonomy" id="3750"/>
    <lineage>
        <taxon>Eukaryota</taxon>
        <taxon>Viridiplantae</taxon>
        <taxon>Streptophyta</taxon>
        <taxon>Embryophyta</taxon>
        <taxon>Tracheophyta</taxon>
        <taxon>Spermatophyta</taxon>
        <taxon>Magnoliopsida</taxon>
        <taxon>eudicotyledons</taxon>
        <taxon>Gunneridae</taxon>
        <taxon>Pentapetalae</taxon>
        <taxon>rosids</taxon>
        <taxon>fabids</taxon>
        <taxon>Rosales</taxon>
        <taxon>Rosaceae</taxon>
        <taxon>Amygdaloideae</taxon>
        <taxon>Maleae</taxon>
        <taxon>Malus</taxon>
    </lineage>
</organism>
<evidence type="ECO:0000313" key="7">
    <source>
        <dbReference type="Proteomes" id="UP000290289"/>
    </source>
</evidence>
<dbReference type="InterPro" id="IPR020476">
    <property type="entry name" value="Nudix_hydrolase"/>
</dbReference>
<dbReference type="FunFam" id="3.90.79.10:FF:000015">
    <property type="entry name" value="Nudix hydrolase 8"/>
    <property type="match status" value="1"/>
</dbReference>
<evidence type="ECO:0000256" key="1">
    <source>
        <dbReference type="ARBA" id="ARBA00005582"/>
    </source>
</evidence>
<comment type="similarity">
    <text evidence="1 4">Belongs to the Nudix hydrolase family.</text>
</comment>
<dbReference type="Proteomes" id="UP000290289">
    <property type="component" value="Chromosome 11"/>
</dbReference>
<dbReference type="InterPro" id="IPR015797">
    <property type="entry name" value="NUDIX_hydrolase-like_dom_sf"/>
</dbReference>
<dbReference type="InterPro" id="IPR020084">
    <property type="entry name" value="NUDIX_hydrolase_CS"/>
</dbReference>
<feature type="domain" description="Nudix hydrolase" evidence="5">
    <location>
        <begin position="138"/>
        <end position="268"/>
    </location>
</feature>
<protein>
    <recommendedName>
        <fullName evidence="5">Nudix hydrolase domain-containing protein</fullName>
    </recommendedName>
</protein>
<dbReference type="PROSITE" id="PS51462">
    <property type="entry name" value="NUDIX"/>
    <property type="match status" value="1"/>
</dbReference>